<proteinExistence type="predicted"/>
<accession>A0A2A9CWA0</accession>
<dbReference type="GO" id="GO:0016740">
    <property type="term" value="F:transferase activity"/>
    <property type="evidence" value="ECO:0007669"/>
    <property type="project" value="UniProtKB-KW"/>
</dbReference>
<dbReference type="PROSITE" id="PS51257">
    <property type="entry name" value="PROKAR_LIPOPROTEIN"/>
    <property type="match status" value="1"/>
</dbReference>
<dbReference type="Gene3D" id="3.40.250.10">
    <property type="entry name" value="Rhodanese-like domain"/>
    <property type="match status" value="1"/>
</dbReference>
<dbReference type="RefSeq" id="WP_098467950.1">
    <property type="nucleotide sequence ID" value="NZ_PDJD01000001.1"/>
</dbReference>
<feature type="signal peptide" evidence="1">
    <location>
        <begin position="1"/>
        <end position="23"/>
    </location>
</feature>
<dbReference type="Pfam" id="PF00581">
    <property type="entry name" value="Rhodanese"/>
    <property type="match status" value="1"/>
</dbReference>
<dbReference type="PANTHER" id="PTHR45431:SF3">
    <property type="entry name" value="RHODANESE-LIKE DOMAIN-CONTAINING PROTEIN 15, CHLOROPLASTIC"/>
    <property type="match status" value="1"/>
</dbReference>
<dbReference type="PROSITE" id="PS50206">
    <property type="entry name" value="RHODANESE_3"/>
    <property type="match status" value="1"/>
</dbReference>
<dbReference type="EMBL" id="PDJD01000001">
    <property type="protein sequence ID" value="PFG18704.1"/>
    <property type="molecule type" value="Genomic_DNA"/>
</dbReference>
<dbReference type="InterPro" id="IPR052367">
    <property type="entry name" value="Thiosulfate_ST/Rhodanese-like"/>
</dbReference>
<dbReference type="SMART" id="SM00450">
    <property type="entry name" value="RHOD"/>
    <property type="match status" value="1"/>
</dbReference>
<dbReference type="CDD" id="cd00158">
    <property type="entry name" value="RHOD"/>
    <property type="match status" value="1"/>
</dbReference>
<dbReference type="PANTHER" id="PTHR45431">
    <property type="entry name" value="RHODANESE-LIKE DOMAIN-CONTAINING PROTEIN 15, CHLOROPLASTIC"/>
    <property type="match status" value="1"/>
</dbReference>
<dbReference type="InterPro" id="IPR036873">
    <property type="entry name" value="Rhodanese-like_dom_sf"/>
</dbReference>
<sequence length="129" mass="13061">MRPSRLSLSFAALALGAATLAGCAGSTDETDPSAAAVVEDSTVVLDVRTPAEFADGHLEGALNIDVSGLDFDAQLAALDPAETYAVYCRSGNRSAQAAQLMAEAGFGEVIDLGSVSEAAEATDLPIVTD</sequence>
<reference evidence="3 4" key="1">
    <citation type="submission" date="2017-10" db="EMBL/GenBank/DDBJ databases">
        <title>Sequencing the genomes of 1000 actinobacteria strains.</title>
        <authorList>
            <person name="Klenk H.-P."/>
        </authorList>
    </citation>
    <scope>NUCLEOTIDE SEQUENCE [LARGE SCALE GENOMIC DNA]</scope>
    <source>
        <strain evidence="3 4">DSM 21801</strain>
    </source>
</reference>
<evidence type="ECO:0000313" key="4">
    <source>
        <dbReference type="Proteomes" id="UP000224915"/>
    </source>
</evidence>
<keyword evidence="4" id="KW-1185">Reference proteome</keyword>
<evidence type="ECO:0000313" key="3">
    <source>
        <dbReference type="EMBL" id="PFG18704.1"/>
    </source>
</evidence>
<keyword evidence="1" id="KW-0732">Signal</keyword>
<comment type="caution">
    <text evidence="3">The sequence shown here is derived from an EMBL/GenBank/DDBJ whole genome shotgun (WGS) entry which is preliminary data.</text>
</comment>
<dbReference type="OrthoDB" id="9800872at2"/>
<dbReference type="SUPFAM" id="SSF52821">
    <property type="entry name" value="Rhodanese/Cell cycle control phosphatase"/>
    <property type="match status" value="1"/>
</dbReference>
<dbReference type="Proteomes" id="UP000224915">
    <property type="component" value="Unassembled WGS sequence"/>
</dbReference>
<feature type="domain" description="Rhodanese" evidence="2">
    <location>
        <begin position="38"/>
        <end position="127"/>
    </location>
</feature>
<feature type="chain" id="PRO_5012947652" evidence="1">
    <location>
        <begin position="24"/>
        <end position="129"/>
    </location>
</feature>
<evidence type="ECO:0000259" key="2">
    <source>
        <dbReference type="PROSITE" id="PS50206"/>
    </source>
</evidence>
<keyword evidence="3" id="KW-0808">Transferase</keyword>
<evidence type="ECO:0000256" key="1">
    <source>
        <dbReference type="SAM" id="SignalP"/>
    </source>
</evidence>
<gene>
    <name evidence="3" type="ORF">ATL40_0247</name>
</gene>
<name>A0A2A9CWA0_9MICO</name>
<dbReference type="InterPro" id="IPR001763">
    <property type="entry name" value="Rhodanese-like_dom"/>
</dbReference>
<organism evidence="3 4">
    <name type="scientific">Serinibacter salmoneus</name>
    <dbReference type="NCBI Taxonomy" id="556530"/>
    <lineage>
        <taxon>Bacteria</taxon>
        <taxon>Bacillati</taxon>
        <taxon>Actinomycetota</taxon>
        <taxon>Actinomycetes</taxon>
        <taxon>Micrococcales</taxon>
        <taxon>Beutenbergiaceae</taxon>
        <taxon>Serinibacter</taxon>
    </lineage>
</organism>
<dbReference type="AlphaFoldDB" id="A0A2A9CWA0"/>
<protein>
    <submittedName>
        <fullName evidence="3">Rhodanese-related sulfurtransferase</fullName>
    </submittedName>
</protein>